<accession>A0A0A2KHU4</accession>
<evidence type="ECO:0000256" key="1">
    <source>
        <dbReference type="SAM" id="MobiDB-lite"/>
    </source>
</evidence>
<protein>
    <submittedName>
        <fullName evidence="2">Uncharacterized protein</fullName>
    </submittedName>
</protein>
<feature type="compositionally biased region" description="Basic and acidic residues" evidence="1">
    <location>
        <begin position="39"/>
        <end position="51"/>
    </location>
</feature>
<dbReference type="EMBL" id="JQGA01001611">
    <property type="protein sequence ID" value="KGO63935.1"/>
    <property type="molecule type" value="Genomic_DNA"/>
</dbReference>
<sequence length="51" mass="5850">MDLEHATGQARVVISWRKYPIKHCDWPALNNSETASGKAEFDKDQQPHKLT</sequence>
<feature type="region of interest" description="Disordered" evidence="1">
    <location>
        <begin position="29"/>
        <end position="51"/>
    </location>
</feature>
<reference evidence="2 3" key="1">
    <citation type="journal article" date="2015" name="Mol. Plant Microbe Interact.">
        <title>Genome, transcriptome, and functional analyses of Penicillium expansum provide new insights into secondary metabolism and pathogenicity.</title>
        <authorList>
            <person name="Ballester A.R."/>
            <person name="Marcet-Houben M."/>
            <person name="Levin E."/>
            <person name="Sela N."/>
            <person name="Selma-Lazaro C."/>
            <person name="Carmona L."/>
            <person name="Wisniewski M."/>
            <person name="Droby S."/>
            <person name="Gonzalez-Candelas L."/>
            <person name="Gabaldon T."/>
        </authorList>
    </citation>
    <scope>NUCLEOTIDE SEQUENCE [LARGE SCALE GENOMIC DNA]</scope>
    <source>
        <strain evidence="2 3">PHI-1</strain>
    </source>
</reference>
<dbReference type="HOGENOM" id="CLU_3107117_0_0_1"/>
<keyword evidence="3" id="KW-1185">Reference proteome</keyword>
<dbReference type="Proteomes" id="UP000030104">
    <property type="component" value="Unassembled WGS sequence"/>
</dbReference>
<evidence type="ECO:0000313" key="2">
    <source>
        <dbReference type="EMBL" id="KGO63935.1"/>
    </source>
</evidence>
<name>A0A0A2KHU4_PENIT</name>
<organism evidence="2 3">
    <name type="scientific">Penicillium italicum</name>
    <name type="common">Blue mold</name>
    <dbReference type="NCBI Taxonomy" id="40296"/>
    <lineage>
        <taxon>Eukaryota</taxon>
        <taxon>Fungi</taxon>
        <taxon>Dikarya</taxon>
        <taxon>Ascomycota</taxon>
        <taxon>Pezizomycotina</taxon>
        <taxon>Eurotiomycetes</taxon>
        <taxon>Eurotiomycetidae</taxon>
        <taxon>Eurotiales</taxon>
        <taxon>Aspergillaceae</taxon>
        <taxon>Penicillium</taxon>
    </lineage>
</organism>
<comment type="caution">
    <text evidence="2">The sequence shown here is derived from an EMBL/GenBank/DDBJ whole genome shotgun (WGS) entry which is preliminary data.</text>
</comment>
<gene>
    <name evidence="2" type="ORF">PITC_013030</name>
</gene>
<dbReference type="AlphaFoldDB" id="A0A0A2KHU4"/>
<evidence type="ECO:0000313" key="3">
    <source>
        <dbReference type="Proteomes" id="UP000030104"/>
    </source>
</evidence>
<proteinExistence type="predicted"/>